<dbReference type="Gene3D" id="3.20.19.10">
    <property type="entry name" value="Aconitase, domain 4"/>
    <property type="match status" value="1"/>
</dbReference>
<keyword evidence="2" id="KW-0408">Iron</keyword>
<dbReference type="InterPro" id="IPR001030">
    <property type="entry name" value="Acoase/IPM_deHydtase_lsu_aba"/>
</dbReference>
<dbReference type="InterPro" id="IPR015931">
    <property type="entry name" value="Acnase/IPM_dHydase_lsu_aba_1/3"/>
</dbReference>
<dbReference type="SUPFAM" id="SSF53732">
    <property type="entry name" value="Aconitase iron-sulfur domain"/>
    <property type="match status" value="1"/>
</dbReference>
<dbReference type="GO" id="GO:0046872">
    <property type="term" value="F:metal ion binding"/>
    <property type="evidence" value="ECO:0007669"/>
    <property type="project" value="UniProtKB-KW"/>
</dbReference>
<evidence type="ECO:0000313" key="7">
    <source>
        <dbReference type="EMBL" id="CAN98856.1"/>
    </source>
</evidence>
<keyword evidence="3" id="KW-0411">Iron-sulfur</keyword>
<dbReference type="GO" id="GO:0170038">
    <property type="term" value="P:proteinogenic amino acid biosynthetic process"/>
    <property type="evidence" value="ECO:0007669"/>
    <property type="project" value="UniProtKB-ARBA"/>
</dbReference>
<keyword evidence="1" id="KW-0479">Metal-binding</keyword>
<evidence type="ECO:0000256" key="1">
    <source>
        <dbReference type="ARBA" id="ARBA00022723"/>
    </source>
</evidence>
<dbReference type="EMBL" id="AM746676">
    <property type="protein sequence ID" value="CAN98856.1"/>
    <property type="molecule type" value="Genomic_DNA"/>
</dbReference>
<feature type="domain" description="Aconitase/3-isopropylmalate dehydratase large subunit alpha/beta/alpha" evidence="5">
    <location>
        <begin position="232"/>
        <end position="655"/>
    </location>
</feature>
<dbReference type="Pfam" id="PF00694">
    <property type="entry name" value="Aconitase_C"/>
    <property type="match status" value="1"/>
</dbReference>
<evidence type="ECO:0000256" key="4">
    <source>
        <dbReference type="ARBA" id="ARBA00023239"/>
    </source>
</evidence>
<dbReference type="PANTHER" id="PTHR43822">
    <property type="entry name" value="HOMOACONITASE, MITOCHONDRIAL-RELATED"/>
    <property type="match status" value="1"/>
</dbReference>
<dbReference type="STRING" id="448385.sce8685"/>
<dbReference type="GO" id="GO:0170034">
    <property type="term" value="P:L-amino acid biosynthetic process"/>
    <property type="evidence" value="ECO:0007669"/>
    <property type="project" value="UniProtKB-ARBA"/>
</dbReference>
<dbReference type="Pfam" id="PF00330">
    <property type="entry name" value="Aconitase"/>
    <property type="match status" value="1"/>
</dbReference>
<protein>
    <submittedName>
        <fullName evidence="7">3-isopropylmalate dehydratase</fullName>
        <ecNumber evidence="7">4.2.1.33</ecNumber>
    </submittedName>
</protein>
<organism evidence="7 8">
    <name type="scientific">Sorangium cellulosum (strain So ce56)</name>
    <name type="common">Polyangium cellulosum (strain So ce56)</name>
    <dbReference type="NCBI Taxonomy" id="448385"/>
    <lineage>
        <taxon>Bacteria</taxon>
        <taxon>Pseudomonadati</taxon>
        <taxon>Myxococcota</taxon>
        <taxon>Polyangia</taxon>
        <taxon>Polyangiales</taxon>
        <taxon>Polyangiaceae</taxon>
        <taxon>Sorangium</taxon>
    </lineage>
</organism>
<evidence type="ECO:0000256" key="2">
    <source>
        <dbReference type="ARBA" id="ARBA00023004"/>
    </source>
</evidence>
<dbReference type="Gene3D" id="3.30.499.10">
    <property type="entry name" value="Aconitase, domain 3"/>
    <property type="match status" value="2"/>
</dbReference>
<evidence type="ECO:0000259" key="5">
    <source>
        <dbReference type="Pfam" id="PF00330"/>
    </source>
</evidence>
<dbReference type="GO" id="GO:0003861">
    <property type="term" value="F:3-isopropylmalate dehydratase activity"/>
    <property type="evidence" value="ECO:0007669"/>
    <property type="project" value="UniProtKB-EC"/>
</dbReference>
<name>A9G0G3_SORC5</name>
<dbReference type="InterPro" id="IPR050067">
    <property type="entry name" value="IPM_dehydratase_rel_enz"/>
</dbReference>
<dbReference type="eggNOG" id="COG0066">
    <property type="taxonomic scope" value="Bacteria"/>
</dbReference>
<accession>A9G0G3</accession>
<dbReference type="SUPFAM" id="SSF52016">
    <property type="entry name" value="LeuD/IlvD-like"/>
    <property type="match status" value="1"/>
</dbReference>
<dbReference type="AlphaFoldDB" id="A9G0G3"/>
<feature type="domain" description="Aconitase A/isopropylmalate dehydratase small subunit swivel" evidence="6">
    <location>
        <begin position="92"/>
        <end position="140"/>
    </location>
</feature>
<keyword evidence="8" id="KW-1185">Reference proteome</keyword>
<dbReference type="eggNOG" id="COG0065">
    <property type="taxonomic scope" value="Bacteria"/>
</dbReference>
<keyword evidence="4 7" id="KW-0456">Lyase</keyword>
<dbReference type="InterPro" id="IPR000573">
    <property type="entry name" value="AconitaseA/IPMdHydase_ssu_swvl"/>
</dbReference>
<dbReference type="PANTHER" id="PTHR43822:SF2">
    <property type="entry name" value="HOMOACONITASE, MITOCHONDRIAL"/>
    <property type="match status" value="1"/>
</dbReference>
<dbReference type="InterPro" id="IPR036008">
    <property type="entry name" value="Aconitase_4Fe-4S_dom"/>
</dbReference>
<dbReference type="KEGG" id="scl:sce8685"/>
<reference evidence="7 8" key="1">
    <citation type="journal article" date="2007" name="Nat. Biotechnol.">
        <title>Complete genome sequence of the myxobacterium Sorangium cellulosum.</title>
        <authorList>
            <person name="Schneiker S."/>
            <person name="Perlova O."/>
            <person name="Kaiser O."/>
            <person name="Gerth K."/>
            <person name="Alici A."/>
            <person name="Altmeyer M.O."/>
            <person name="Bartels D."/>
            <person name="Bekel T."/>
            <person name="Beyer S."/>
            <person name="Bode E."/>
            <person name="Bode H.B."/>
            <person name="Bolten C.J."/>
            <person name="Choudhuri J.V."/>
            <person name="Doss S."/>
            <person name="Elnakady Y.A."/>
            <person name="Frank B."/>
            <person name="Gaigalat L."/>
            <person name="Goesmann A."/>
            <person name="Groeger C."/>
            <person name="Gross F."/>
            <person name="Jelsbak L."/>
            <person name="Jelsbak L."/>
            <person name="Kalinowski J."/>
            <person name="Kegler C."/>
            <person name="Knauber T."/>
            <person name="Konietzny S."/>
            <person name="Kopp M."/>
            <person name="Krause L."/>
            <person name="Krug D."/>
            <person name="Linke B."/>
            <person name="Mahmud T."/>
            <person name="Martinez-Arias R."/>
            <person name="McHardy A.C."/>
            <person name="Merai M."/>
            <person name="Meyer F."/>
            <person name="Mormann S."/>
            <person name="Munoz-Dorado J."/>
            <person name="Perez J."/>
            <person name="Pradella S."/>
            <person name="Rachid S."/>
            <person name="Raddatz G."/>
            <person name="Rosenau F."/>
            <person name="Rueckert C."/>
            <person name="Sasse F."/>
            <person name="Scharfe M."/>
            <person name="Schuster S.C."/>
            <person name="Suen G."/>
            <person name="Treuner-Lange A."/>
            <person name="Velicer G.J."/>
            <person name="Vorholter F.-J."/>
            <person name="Weissman K.J."/>
            <person name="Welch R.D."/>
            <person name="Wenzel S.C."/>
            <person name="Whitworth D.E."/>
            <person name="Wilhelm S."/>
            <person name="Wittmann C."/>
            <person name="Bloecker H."/>
            <person name="Puehler A."/>
            <person name="Mueller R."/>
        </authorList>
    </citation>
    <scope>NUCLEOTIDE SEQUENCE [LARGE SCALE GENOMIC DNA]</scope>
    <source>
        <strain evidence="8">So ce56</strain>
    </source>
</reference>
<dbReference type="PRINTS" id="PR00415">
    <property type="entry name" value="ACONITASE"/>
</dbReference>
<dbReference type="HOGENOM" id="CLU_006714_3_4_7"/>
<dbReference type="GO" id="GO:0051536">
    <property type="term" value="F:iron-sulfur cluster binding"/>
    <property type="evidence" value="ECO:0007669"/>
    <property type="project" value="UniProtKB-KW"/>
</dbReference>
<dbReference type="EC" id="4.2.1.33" evidence="7"/>
<evidence type="ECO:0000313" key="8">
    <source>
        <dbReference type="Proteomes" id="UP000002139"/>
    </source>
</evidence>
<evidence type="ECO:0000256" key="3">
    <source>
        <dbReference type="ARBA" id="ARBA00023014"/>
    </source>
</evidence>
<dbReference type="InterPro" id="IPR015928">
    <property type="entry name" value="Aconitase/3IPM_dehydase_swvl"/>
</dbReference>
<sequence>MQMPIPRRKSVQVTGRTLYLTEDPALLKQQLAGGELRFDPEQHALIDNISTDELTPGWVCYYYDETLARYCLVGLRGGHIERDAIKNGGFGVIVSGRSKGCGSSRETAPYSEREAGIQIVVARSIEKIYGQNCQNIGLLTTTDFSLLDRIARGDEIPIGEFTRGLDPISADVVEYGGLFAYNKARMAGEVSPPTLATPPRPMTLCEKIIAAHAIVDARAGKIGVPAVKPGDALFARIDVRFSHEYVTPMAESLFRAGVGPEAVVTEPESVFAFRDHLTFLDRVMPEAHLRLGLREQAASLATVQQAFTERHGIKLYGEVERDGRTVGSEAICHNKVIEELALPGQIVAGTDSHTCMAGALGCFAFGVGSTDMANAWLTRDVRVAVPQSVRFNLIGRLGPGVTAKDVMLFLLSRPFWKTGQGIGKVLEFAGDGVRAMGLDERATLTNMAVEAGGFTGIIEADEEIVRYLVEQRGLAAEDVRARIVRADPGAEYMATFDVDLASVEPMVATPGDPRNGVPLRSLDEAAGGPVKIDIAYGGSCTGGKKADMDMYASVLRQAVERGKRVADGVHLYIQFGSQDIRRYAEAKGYLEIFEKAGAELVDPSCGACIKAGPGVSDRKEQVTVSAINRNFPGRSGPGQVYLASPLIVAASAIAGKIAFPES</sequence>
<evidence type="ECO:0000259" key="6">
    <source>
        <dbReference type="Pfam" id="PF00694"/>
    </source>
</evidence>
<dbReference type="Proteomes" id="UP000002139">
    <property type="component" value="Chromosome"/>
</dbReference>
<gene>
    <name evidence="7" type="primary">leuC2</name>
    <name evidence="7" type="ordered locus">sce8685</name>
</gene>
<proteinExistence type="predicted"/>